<dbReference type="Pfam" id="PF01965">
    <property type="entry name" value="DJ-1_PfpI"/>
    <property type="match status" value="1"/>
</dbReference>
<evidence type="ECO:0000313" key="4">
    <source>
        <dbReference type="EMBL" id="EOZ98401.1"/>
    </source>
</evidence>
<dbReference type="Proteomes" id="UP000006073">
    <property type="component" value="Unassembled WGS sequence"/>
</dbReference>
<organism evidence="4 5">
    <name type="scientific">Indibacter alkaliphilus (strain CCUG 57479 / KCTC 22604 / LW1)</name>
    <dbReference type="NCBI Taxonomy" id="1189612"/>
    <lineage>
        <taxon>Bacteria</taxon>
        <taxon>Pseudomonadati</taxon>
        <taxon>Bacteroidota</taxon>
        <taxon>Cytophagia</taxon>
        <taxon>Cytophagales</taxon>
        <taxon>Cyclobacteriaceae</taxon>
    </lineage>
</organism>
<dbReference type="PANTHER" id="PTHR43130">
    <property type="entry name" value="ARAC-FAMILY TRANSCRIPTIONAL REGULATOR"/>
    <property type="match status" value="1"/>
</dbReference>
<evidence type="ECO:0000259" key="3">
    <source>
        <dbReference type="PROSITE" id="PS01124"/>
    </source>
</evidence>
<dbReference type="InterPro" id="IPR052158">
    <property type="entry name" value="INH-QAR"/>
</dbReference>
<evidence type="ECO:0000256" key="1">
    <source>
        <dbReference type="ARBA" id="ARBA00023015"/>
    </source>
</evidence>
<sequence>MKHVSILLLHQVNLGGLENARQGLLEANEYLRLKGKAPMFHVNLIGLVPEVSLNNGLYTVKPDKLLKDTAKTDIIIIPPVTADMAISIRENSGFFSWIRSQYAMGAEVVTLCLGAFILGSTGLLDGKRCVTHWKAAADFQKLFPNTKLQADNLLTDENGIYTGGGAFSSANLILYVIEKMVNREAAVYCSKIFQIDMGRNSQSPFIIFKGQKDHPDVEVIDIQEYVEMNFENKITVDDLCERFNMVRRTMERRFKQATGNTVLEYIQRVRVEAAKRNLEKTRKTVSEIMHEVGYSDSKSFRDIFKKYAGISPVDYKNKYGLFLN</sequence>
<dbReference type="GO" id="GO:0003700">
    <property type="term" value="F:DNA-binding transcription factor activity"/>
    <property type="evidence" value="ECO:0007669"/>
    <property type="project" value="InterPro"/>
</dbReference>
<dbReference type="eggNOG" id="COG4977">
    <property type="taxonomic scope" value="Bacteria"/>
</dbReference>
<dbReference type="SMART" id="SM00342">
    <property type="entry name" value="HTH_ARAC"/>
    <property type="match status" value="1"/>
</dbReference>
<dbReference type="OrthoDB" id="9803764at2"/>
<keyword evidence="1" id="KW-0805">Transcription regulation</keyword>
<gene>
    <name evidence="4" type="ORF">A33Q_1055</name>
</gene>
<dbReference type="AlphaFoldDB" id="S2E1Q6"/>
<dbReference type="PANTHER" id="PTHR43130:SF11">
    <property type="entry name" value="TRANSCRIPTIONAL REGULATORY PROTEIN"/>
    <property type="match status" value="1"/>
</dbReference>
<name>S2E1Q6_INDAL</name>
<dbReference type="RefSeq" id="WP_009032383.1">
    <property type="nucleotide sequence ID" value="NZ_ALWO02000023.1"/>
</dbReference>
<protein>
    <submittedName>
        <fullName evidence="4">Transcriptional regulator, AraC family</fullName>
    </submittedName>
</protein>
<proteinExistence type="predicted"/>
<dbReference type="Gene3D" id="3.40.50.880">
    <property type="match status" value="1"/>
</dbReference>
<dbReference type="SUPFAM" id="SSF52317">
    <property type="entry name" value="Class I glutamine amidotransferase-like"/>
    <property type="match status" value="1"/>
</dbReference>
<dbReference type="PROSITE" id="PS01124">
    <property type="entry name" value="HTH_ARAC_FAMILY_2"/>
    <property type="match status" value="1"/>
</dbReference>
<dbReference type="GO" id="GO:0043565">
    <property type="term" value="F:sequence-specific DNA binding"/>
    <property type="evidence" value="ECO:0007669"/>
    <property type="project" value="InterPro"/>
</dbReference>
<dbReference type="InterPro" id="IPR018060">
    <property type="entry name" value="HTH_AraC"/>
</dbReference>
<evidence type="ECO:0000256" key="2">
    <source>
        <dbReference type="ARBA" id="ARBA00023163"/>
    </source>
</evidence>
<accession>S2E1Q6</accession>
<dbReference type="Gene3D" id="1.10.10.60">
    <property type="entry name" value="Homeodomain-like"/>
    <property type="match status" value="2"/>
</dbReference>
<dbReference type="Pfam" id="PF12833">
    <property type="entry name" value="HTH_18"/>
    <property type="match status" value="1"/>
</dbReference>
<feature type="domain" description="HTH araC/xylS-type" evidence="3">
    <location>
        <begin position="220"/>
        <end position="318"/>
    </location>
</feature>
<keyword evidence="2" id="KW-0804">Transcription</keyword>
<dbReference type="InterPro" id="IPR029062">
    <property type="entry name" value="Class_I_gatase-like"/>
</dbReference>
<evidence type="ECO:0000313" key="5">
    <source>
        <dbReference type="Proteomes" id="UP000006073"/>
    </source>
</evidence>
<dbReference type="InterPro" id="IPR002818">
    <property type="entry name" value="DJ-1/PfpI"/>
</dbReference>
<dbReference type="InterPro" id="IPR009057">
    <property type="entry name" value="Homeodomain-like_sf"/>
</dbReference>
<dbReference type="SUPFAM" id="SSF46689">
    <property type="entry name" value="Homeodomain-like"/>
    <property type="match status" value="2"/>
</dbReference>
<comment type="caution">
    <text evidence="4">The sequence shown here is derived from an EMBL/GenBank/DDBJ whole genome shotgun (WGS) entry which is preliminary data.</text>
</comment>
<dbReference type="STRING" id="1189612.A33Q_1055"/>
<keyword evidence="5" id="KW-1185">Reference proteome</keyword>
<dbReference type="EMBL" id="ALWO02000023">
    <property type="protein sequence ID" value="EOZ98401.1"/>
    <property type="molecule type" value="Genomic_DNA"/>
</dbReference>
<reference evidence="4 5" key="1">
    <citation type="journal article" date="2013" name="Genome Announc.">
        <title>Draft Genome Sequence of Indibacter alkaliphilus Strain LW1T, Isolated from Lonar Lake, a Haloalkaline Lake in the Buldana District of Maharashtra, India.</title>
        <authorList>
            <person name="Singh A."/>
            <person name="Kumar Jangir P."/>
            <person name="Sharma R."/>
            <person name="Singh A."/>
            <person name="Kumar Pinnaka A."/>
            <person name="Shivaji S."/>
        </authorList>
    </citation>
    <scope>NUCLEOTIDE SEQUENCE [LARGE SCALE GENOMIC DNA]</scope>
    <source>
        <strain evidence="5">CCUG 57479 / KCTC 22604 / LW1</strain>
    </source>
</reference>